<evidence type="ECO:0000256" key="3">
    <source>
        <dbReference type="ARBA" id="ARBA00023082"/>
    </source>
</evidence>
<evidence type="ECO:0000256" key="2">
    <source>
        <dbReference type="ARBA" id="ARBA00023015"/>
    </source>
</evidence>
<keyword evidence="4" id="KW-0238">DNA-binding</keyword>
<dbReference type="InterPro" id="IPR014284">
    <property type="entry name" value="RNA_pol_sigma-70_dom"/>
</dbReference>
<dbReference type="SUPFAM" id="SSF88946">
    <property type="entry name" value="Sigma2 domain of RNA polymerase sigma factors"/>
    <property type="match status" value="1"/>
</dbReference>
<feature type="domain" description="Glycosyl hydrolase family 98 putative carbohydrate-binding module" evidence="7">
    <location>
        <begin position="751"/>
        <end position="904"/>
    </location>
</feature>
<dbReference type="InterPro" id="IPR013324">
    <property type="entry name" value="RNA_pol_sigma_r3/r4-like"/>
</dbReference>
<evidence type="ECO:0000313" key="8">
    <source>
        <dbReference type="EMBL" id="GHA01878.1"/>
    </source>
</evidence>
<dbReference type="Pfam" id="PF04542">
    <property type="entry name" value="Sigma70_r2"/>
    <property type="match status" value="1"/>
</dbReference>
<dbReference type="Proteomes" id="UP000623010">
    <property type="component" value="Unassembled WGS sequence"/>
</dbReference>
<dbReference type="InterPro" id="IPR008979">
    <property type="entry name" value="Galactose-bd-like_sf"/>
</dbReference>
<dbReference type="NCBIfam" id="TIGR02937">
    <property type="entry name" value="sigma70-ECF"/>
    <property type="match status" value="1"/>
</dbReference>
<evidence type="ECO:0000259" key="7">
    <source>
        <dbReference type="SMART" id="SM00776"/>
    </source>
</evidence>
<dbReference type="Gene3D" id="2.60.120.1060">
    <property type="entry name" value="NPCBM/NEW2 domain"/>
    <property type="match status" value="1"/>
</dbReference>
<feature type="compositionally biased region" description="Pro residues" evidence="6">
    <location>
        <begin position="704"/>
        <end position="713"/>
    </location>
</feature>
<protein>
    <recommendedName>
        <fullName evidence="7">Glycosyl hydrolase family 98 putative carbohydrate-binding module domain-containing protein</fullName>
    </recommendedName>
</protein>
<dbReference type="InterPro" id="IPR013222">
    <property type="entry name" value="Glyco_hyd_98_carb-bd"/>
</dbReference>
<dbReference type="Pfam" id="PF08305">
    <property type="entry name" value="NPCBM"/>
    <property type="match status" value="1"/>
</dbReference>
<feature type="region of interest" description="Disordered" evidence="6">
    <location>
        <begin position="1"/>
        <end position="273"/>
    </location>
</feature>
<accession>A0A918RLK3</accession>
<organism evidence="8 9">
    <name type="scientific">Streptomyces echinoruber</name>
    <dbReference type="NCBI Taxonomy" id="68898"/>
    <lineage>
        <taxon>Bacteria</taxon>
        <taxon>Bacillati</taxon>
        <taxon>Actinomycetota</taxon>
        <taxon>Actinomycetes</taxon>
        <taxon>Kitasatosporales</taxon>
        <taxon>Streptomycetaceae</taxon>
        <taxon>Streptomyces</taxon>
    </lineage>
</organism>
<feature type="compositionally biased region" description="Basic and acidic residues" evidence="6">
    <location>
        <begin position="617"/>
        <end position="627"/>
    </location>
</feature>
<keyword evidence="9" id="KW-1185">Reference proteome</keyword>
<reference evidence="8" key="2">
    <citation type="submission" date="2020-09" db="EMBL/GenBank/DDBJ databases">
        <authorList>
            <person name="Sun Q."/>
            <person name="Ohkuma M."/>
        </authorList>
    </citation>
    <scope>NUCLEOTIDE SEQUENCE</scope>
    <source>
        <strain evidence="8">JCM 5016</strain>
    </source>
</reference>
<dbReference type="SMART" id="SM00776">
    <property type="entry name" value="NPCBM"/>
    <property type="match status" value="1"/>
</dbReference>
<reference evidence="8" key="1">
    <citation type="journal article" date="2014" name="Int. J. Syst. Evol. Microbiol.">
        <title>Complete genome sequence of Corynebacterium casei LMG S-19264T (=DSM 44701T), isolated from a smear-ripened cheese.</title>
        <authorList>
            <consortium name="US DOE Joint Genome Institute (JGI-PGF)"/>
            <person name="Walter F."/>
            <person name="Albersmeier A."/>
            <person name="Kalinowski J."/>
            <person name="Ruckert C."/>
        </authorList>
    </citation>
    <scope>NUCLEOTIDE SEQUENCE</scope>
    <source>
        <strain evidence="8">JCM 5016</strain>
    </source>
</reference>
<gene>
    <name evidence="8" type="ORF">GCM10010389_46470</name>
</gene>
<evidence type="ECO:0000256" key="6">
    <source>
        <dbReference type="SAM" id="MobiDB-lite"/>
    </source>
</evidence>
<dbReference type="PANTHER" id="PTHR43133">
    <property type="entry name" value="RNA POLYMERASE ECF-TYPE SIGMA FACTO"/>
    <property type="match status" value="1"/>
</dbReference>
<feature type="compositionally biased region" description="Low complexity" evidence="6">
    <location>
        <begin position="714"/>
        <end position="739"/>
    </location>
</feature>
<dbReference type="PANTHER" id="PTHR43133:SF8">
    <property type="entry name" value="RNA POLYMERASE SIGMA FACTOR HI_1459-RELATED"/>
    <property type="match status" value="1"/>
</dbReference>
<feature type="compositionally biased region" description="Basic and acidic residues" evidence="6">
    <location>
        <begin position="47"/>
        <end position="63"/>
    </location>
</feature>
<feature type="compositionally biased region" description="Low complexity" evidence="6">
    <location>
        <begin position="658"/>
        <end position="675"/>
    </location>
</feature>
<dbReference type="Gene3D" id="1.10.1740.10">
    <property type="match status" value="1"/>
</dbReference>
<dbReference type="InterPro" id="IPR007627">
    <property type="entry name" value="RNA_pol_sigma70_r2"/>
</dbReference>
<keyword evidence="5" id="KW-0804">Transcription</keyword>
<evidence type="ECO:0000313" key="9">
    <source>
        <dbReference type="Proteomes" id="UP000623010"/>
    </source>
</evidence>
<dbReference type="InterPro" id="IPR013325">
    <property type="entry name" value="RNA_pol_sigma_r2"/>
</dbReference>
<keyword evidence="2" id="KW-0805">Transcription regulation</keyword>
<sequence length="905" mass="91919">MSVGGRGESPGDGETPEGSPPAQVPSQGGPAQVPRGGGPGEHAVPAQRERRDGDVFRVPHPDEGVLPSPRDEEDTAPPHRDDSASCGRGDGDAVAEPWEDGGGPVPGSAGDGASRTAGGESGAARAPGAEEDEASRTRGAEEDEASRTRGAEKGEASRTAGGAGDGVPRTPGADDGGAQAPGADDGGAQAPGAEGGLVPSPREDGWGALPSSLEPPGFPPSPREDAGVSLPPREDAGLLPPPRERGDVPPRPRAHRGVLPHPEGEGELPPSDGELIERVRAGDDTAYGELYRRHVEAVRRYARACCRDAHTTDDLTAEVFARMLQAVRGGSGPEHTVRPYLLVSVRRAAAHWTRTARREQLVDDFAVFAAQAARLSDRPDGNAPEPGADVRAMHEAEQSLAMRAFRSLPERWQAVLWHTEVEDESPGEVAVLFGLDANGTRALAGRAREGLRQAYLQAHVGAALTGDEECARHAGRLGAYTRGRLRARAERGLRKHLEKCARCRLAAGQIQEIAAGIPAVVPVAVLGWPGAAGYAKALGVLAGGAGAGAAGAAGTVGEGAAGTPGTVAASGGSPGASGGVRGAAASEALGAAVKAGVAAGVVAVAATAALVLALAGHDHPGPERPEAKPPASSPIVRPEPPAPAPPGKPHPAPPGRPRPGSSATPVPAAAARPTPRAAPTPVPVLSRHGRSRHGSVSRPASAPGRPPAPPRLAPAPTSLRLMPAPRATSAPHATSAPRPAAAPTPSPTPSPTPVVHRWSEVPYDVAGDGGRLELRLGDRGRDRDGDGGRVGRRHGLPVDGMWYAHGVTVRGSSAVTVDPPHRDCTARDAPAGVEAPAAGRGRVRFSVDADGARPRASRVVSGGEAAVGVHGDLSGHRTVHLVVESYAPFGAVAAADRAESHSTCR</sequence>
<dbReference type="GO" id="GO:0006352">
    <property type="term" value="P:DNA-templated transcription initiation"/>
    <property type="evidence" value="ECO:0007669"/>
    <property type="project" value="InterPro"/>
</dbReference>
<dbReference type="InterPro" id="IPR038637">
    <property type="entry name" value="NPCBM_sf"/>
</dbReference>
<proteinExistence type="inferred from homology"/>
<feature type="compositionally biased region" description="Gly residues" evidence="6">
    <location>
        <begin position="1"/>
        <end position="10"/>
    </location>
</feature>
<comment type="similarity">
    <text evidence="1">Belongs to the sigma-70 factor family. ECF subfamily.</text>
</comment>
<feature type="compositionally biased region" description="Basic and acidic residues" evidence="6">
    <location>
        <begin position="134"/>
        <end position="156"/>
    </location>
</feature>
<feature type="compositionally biased region" description="Pro residues" evidence="6">
    <location>
        <begin position="637"/>
        <end position="657"/>
    </location>
</feature>
<evidence type="ECO:0000256" key="5">
    <source>
        <dbReference type="ARBA" id="ARBA00023163"/>
    </source>
</evidence>
<dbReference type="GO" id="GO:0016987">
    <property type="term" value="F:sigma factor activity"/>
    <property type="evidence" value="ECO:0007669"/>
    <property type="project" value="UniProtKB-KW"/>
</dbReference>
<name>A0A918RLK3_9ACTN</name>
<dbReference type="EMBL" id="BMWH01000021">
    <property type="protein sequence ID" value="GHA01878.1"/>
    <property type="molecule type" value="Genomic_DNA"/>
</dbReference>
<evidence type="ECO:0000256" key="1">
    <source>
        <dbReference type="ARBA" id="ARBA00010641"/>
    </source>
</evidence>
<dbReference type="GO" id="GO:0003677">
    <property type="term" value="F:DNA binding"/>
    <property type="evidence" value="ECO:0007669"/>
    <property type="project" value="UniProtKB-KW"/>
</dbReference>
<feature type="region of interest" description="Disordered" evidence="6">
    <location>
        <begin position="617"/>
        <end position="754"/>
    </location>
</feature>
<feature type="compositionally biased region" description="Low complexity" evidence="6">
    <location>
        <begin position="171"/>
        <end position="192"/>
    </location>
</feature>
<dbReference type="InterPro" id="IPR039425">
    <property type="entry name" value="RNA_pol_sigma-70-like"/>
</dbReference>
<feature type="compositionally biased region" description="Pro residues" evidence="6">
    <location>
        <begin position="740"/>
        <end position="752"/>
    </location>
</feature>
<feature type="compositionally biased region" description="Basic and acidic residues" evidence="6">
    <location>
        <begin position="222"/>
        <end position="250"/>
    </location>
</feature>
<evidence type="ECO:0000256" key="4">
    <source>
        <dbReference type="ARBA" id="ARBA00023125"/>
    </source>
</evidence>
<dbReference type="SUPFAM" id="SSF88659">
    <property type="entry name" value="Sigma3 and sigma4 domains of RNA polymerase sigma factors"/>
    <property type="match status" value="1"/>
</dbReference>
<dbReference type="AlphaFoldDB" id="A0A918RLK3"/>
<dbReference type="SUPFAM" id="SSF49785">
    <property type="entry name" value="Galactose-binding domain-like"/>
    <property type="match status" value="1"/>
</dbReference>
<comment type="caution">
    <text evidence="8">The sequence shown here is derived from an EMBL/GenBank/DDBJ whole genome shotgun (WGS) entry which is preliminary data.</text>
</comment>
<keyword evidence="3" id="KW-0731">Sigma factor</keyword>